<evidence type="ECO:0000256" key="3">
    <source>
        <dbReference type="ARBA" id="ARBA00022741"/>
    </source>
</evidence>
<proteinExistence type="inferred from homology"/>
<keyword evidence="3 8" id="KW-0547">Nucleotide-binding</keyword>
<feature type="domain" description="Deoxynucleoside kinase" evidence="9">
    <location>
        <begin position="12"/>
        <end position="211"/>
    </location>
</feature>
<feature type="binding site" evidence="8">
    <location>
        <begin position="16"/>
        <end position="24"/>
    </location>
    <ligand>
        <name>ATP</name>
        <dbReference type="ChEBI" id="CHEBI:30616"/>
    </ligand>
</feature>
<dbReference type="SUPFAM" id="SSF52540">
    <property type="entry name" value="P-loop containing nucleoside triphosphate hydrolases"/>
    <property type="match status" value="1"/>
</dbReference>
<keyword evidence="5 8" id="KW-0067">ATP-binding</keyword>
<dbReference type="Pfam" id="PF01712">
    <property type="entry name" value="dNK"/>
    <property type="match status" value="1"/>
</dbReference>
<protein>
    <submittedName>
        <fullName evidence="10">Deoxyadenosine kinase</fullName>
    </submittedName>
</protein>
<evidence type="ECO:0000256" key="5">
    <source>
        <dbReference type="ARBA" id="ARBA00022840"/>
    </source>
</evidence>
<evidence type="ECO:0000256" key="6">
    <source>
        <dbReference type="PIRSR" id="PIRSR000705-1"/>
    </source>
</evidence>
<feature type="binding site" evidence="7">
    <location>
        <position position="63"/>
    </location>
    <ligand>
        <name>substrate</name>
    </ligand>
</feature>
<dbReference type="InterPro" id="IPR027417">
    <property type="entry name" value="P-loop_NTPase"/>
</dbReference>
<dbReference type="GO" id="GO:0019136">
    <property type="term" value="F:deoxynucleoside kinase activity"/>
    <property type="evidence" value="ECO:0007669"/>
    <property type="project" value="InterPro"/>
</dbReference>
<reference evidence="11" key="1">
    <citation type="journal article" date="2018" name="Sci. Rep.">
        <title>Lignite coal burning seam in the remote Altai Mountains harbors a hydrogen-driven thermophilic microbial community.</title>
        <authorList>
            <person name="Kadnikov V.V."/>
            <person name="Mardanov A.V."/>
            <person name="Ivasenko D.A."/>
            <person name="Antsiferov D.V."/>
            <person name="Beletsky A.V."/>
            <person name="Karnachuk O.V."/>
            <person name="Ravin N.V."/>
        </authorList>
    </citation>
    <scope>NUCLEOTIDE SEQUENCE [LARGE SCALE GENOMIC DNA]</scope>
</reference>
<comment type="caution">
    <text evidence="10">The sequence shown here is derived from an EMBL/GenBank/DDBJ whole genome shotgun (WGS) entry which is preliminary data.</text>
</comment>
<feature type="binding site" evidence="7">
    <location>
        <position position="40"/>
    </location>
    <ligand>
        <name>substrate</name>
    </ligand>
</feature>
<dbReference type="GO" id="GO:0005737">
    <property type="term" value="C:cytoplasm"/>
    <property type="evidence" value="ECO:0007669"/>
    <property type="project" value="TreeGrafter"/>
</dbReference>
<sequence>MTDHHTKRGPLISIAGMVGVGKTSLAKTLADALGYKLSMEKVDDHPYLKDYYEDFSRWSFHVQIYFLAERFKEHQRIFHDSHGYVQDRTIYEDVDILARLQYEAGNLSQRDYHTYRSLFEAMTTFPYFAPPDLVIYLRGDLHTIIERIQKRGRPMELKTPVQYWEMLYNRYETWIRSFNHAPLLIVDISEYDLYNDHKRTQELIQLIQKHLTANSFQS</sequence>
<dbReference type="InterPro" id="IPR031314">
    <property type="entry name" value="DNK_dom"/>
</dbReference>
<dbReference type="FunFam" id="3.40.50.300:FF:000659">
    <property type="entry name" value="Deoxyguanosine kinase"/>
    <property type="match status" value="1"/>
</dbReference>
<dbReference type="PANTHER" id="PTHR10513:SF35">
    <property type="entry name" value="DEOXYADENOSINE KINASE"/>
    <property type="match status" value="1"/>
</dbReference>
<feature type="binding site" evidence="8">
    <location>
        <begin position="147"/>
        <end position="151"/>
    </location>
    <ligand>
        <name>ATP</name>
        <dbReference type="ChEBI" id="CHEBI:30616"/>
    </ligand>
</feature>
<comment type="similarity">
    <text evidence="1">Belongs to the DCK/DGK family.</text>
</comment>
<feature type="binding site" evidence="7">
    <location>
        <position position="156"/>
    </location>
    <ligand>
        <name>substrate</name>
    </ligand>
</feature>
<feature type="active site" description="Proton acceptor" evidence="6">
    <location>
        <position position="87"/>
    </location>
</feature>
<dbReference type="EMBL" id="PEBX01000103">
    <property type="protein sequence ID" value="PTQ55525.1"/>
    <property type="molecule type" value="Genomic_DNA"/>
</dbReference>
<feature type="binding site" evidence="7">
    <location>
        <position position="88"/>
    </location>
    <ligand>
        <name>substrate</name>
    </ligand>
</feature>
<dbReference type="InterPro" id="IPR002624">
    <property type="entry name" value="DCK/DGK"/>
</dbReference>
<keyword evidence="4 10" id="KW-0418">Kinase</keyword>
<feature type="binding site" evidence="7">
    <location>
        <position position="93"/>
    </location>
    <ligand>
        <name>substrate</name>
    </ligand>
</feature>
<dbReference type="CDD" id="cd01673">
    <property type="entry name" value="dNK"/>
    <property type="match status" value="1"/>
</dbReference>
<name>A0A2R6XYN2_9BACL</name>
<organism evidence="10 11">
    <name type="scientific">Candidatus Carbonibacillus altaicus</name>
    <dbReference type="NCBI Taxonomy" id="2163959"/>
    <lineage>
        <taxon>Bacteria</taxon>
        <taxon>Bacillati</taxon>
        <taxon>Bacillota</taxon>
        <taxon>Bacilli</taxon>
        <taxon>Bacillales</taxon>
        <taxon>Candidatus Carbonibacillus</taxon>
    </lineage>
</organism>
<evidence type="ECO:0000256" key="4">
    <source>
        <dbReference type="ARBA" id="ARBA00022777"/>
    </source>
</evidence>
<dbReference type="Proteomes" id="UP000244338">
    <property type="component" value="Unassembled WGS sequence"/>
</dbReference>
<evidence type="ECO:0000313" key="11">
    <source>
        <dbReference type="Proteomes" id="UP000244338"/>
    </source>
</evidence>
<dbReference type="Gene3D" id="3.40.50.300">
    <property type="entry name" value="P-loop containing nucleotide triphosphate hydrolases"/>
    <property type="match status" value="1"/>
</dbReference>
<accession>A0A2R6XYN2</accession>
<dbReference type="AlphaFoldDB" id="A0A2R6XYN2"/>
<feature type="binding site" evidence="7">
    <location>
        <position position="52"/>
    </location>
    <ligand>
        <name>substrate</name>
    </ligand>
</feature>
<evidence type="ECO:0000256" key="2">
    <source>
        <dbReference type="ARBA" id="ARBA00022679"/>
    </source>
</evidence>
<evidence type="ECO:0000256" key="1">
    <source>
        <dbReference type="ARBA" id="ARBA00007420"/>
    </source>
</evidence>
<dbReference type="PANTHER" id="PTHR10513">
    <property type="entry name" value="DEOXYNUCLEOSIDE KINASE"/>
    <property type="match status" value="1"/>
</dbReference>
<dbReference type="PIRSF" id="PIRSF000705">
    <property type="entry name" value="DNK"/>
    <property type="match status" value="1"/>
</dbReference>
<keyword evidence="2" id="KW-0808">Transferase</keyword>
<dbReference type="GO" id="GO:0005524">
    <property type="term" value="F:ATP binding"/>
    <property type="evidence" value="ECO:0007669"/>
    <property type="project" value="UniProtKB-KW"/>
</dbReference>
<evidence type="ECO:0000259" key="9">
    <source>
        <dbReference type="Pfam" id="PF01712"/>
    </source>
</evidence>
<dbReference type="InterPro" id="IPR050566">
    <property type="entry name" value="Deoxyribonucleoside_kinase"/>
</dbReference>
<evidence type="ECO:0000256" key="8">
    <source>
        <dbReference type="PIRSR" id="PIRSR000705-3"/>
    </source>
</evidence>
<evidence type="ECO:0000313" key="10">
    <source>
        <dbReference type="EMBL" id="PTQ55525.1"/>
    </source>
</evidence>
<gene>
    <name evidence="10" type="ORF">BSOLF_1923</name>
</gene>
<evidence type="ECO:0000256" key="7">
    <source>
        <dbReference type="PIRSR" id="PIRSR000705-2"/>
    </source>
</evidence>